<evidence type="ECO:0000259" key="8">
    <source>
        <dbReference type="Pfam" id="PF01494"/>
    </source>
</evidence>
<dbReference type="PROSITE" id="PS01304">
    <property type="entry name" value="UBIH"/>
    <property type="match status" value="1"/>
</dbReference>
<dbReference type="InterPro" id="IPR018168">
    <property type="entry name" value="Ubi_Hdrlase_CS"/>
</dbReference>
<keyword evidence="7" id="KW-0503">Monooxygenase</keyword>
<dbReference type="AlphaFoldDB" id="A0AA88Z9M4"/>
<dbReference type="Proteomes" id="UP000029575">
    <property type="component" value="Unassembled WGS sequence"/>
</dbReference>
<accession>A0AA88Z9M4</accession>
<evidence type="ECO:0000256" key="5">
    <source>
        <dbReference type="ARBA" id="ARBA00022827"/>
    </source>
</evidence>
<gene>
    <name evidence="9" type="ORF">DM43_6251</name>
</gene>
<dbReference type="GO" id="GO:0071949">
    <property type="term" value="F:FAD binding"/>
    <property type="evidence" value="ECO:0007669"/>
    <property type="project" value="InterPro"/>
</dbReference>
<dbReference type="PRINTS" id="PR00420">
    <property type="entry name" value="RNGMNOXGNASE"/>
</dbReference>
<dbReference type="PANTHER" id="PTHR43876">
    <property type="entry name" value="UBIQUINONE BIOSYNTHESIS MONOOXYGENASE COQ6, MITOCHONDRIAL"/>
    <property type="match status" value="1"/>
</dbReference>
<keyword evidence="9" id="KW-0830">Ubiquinone</keyword>
<dbReference type="InterPro" id="IPR051205">
    <property type="entry name" value="UbiH/COQ6_monooxygenase"/>
</dbReference>
<name>A0AA88Z9M4_BURCE</name>
<keyword evidence="5" id="KW-0274">FAD</keyword>
<dbReference type="InterPro" id="IPR010971">
    <property type="entry name" value="UbiH/COQ6"/>
</dbReference>
<protein>
    <submittedName>
        <fullName evidence="9">Ubiquinone biosynthesis hydroxylase, UbiH/UbiF/VisC/COQ6 family protein</fullName>
    </submittedName>
</protein>
<reference evidence="9 10" key="1">
    <citation type="submission" date="2014-06" db="EMBL/GenBank/DDBJ databases">
        <authorList>
            <person name="Bishop-Lilly K.A."/>
            <person name="Broomall S.M."/>
            <person name="Chain P.S."/>
            <person name="Chertkov O."/>
            <person name="Coyne S.R."/>
            <person name="Daligault H.E."/>
            <person name="Davenport K.W."/>
            <person name="Erkkila T."/>
            <person name="Frey K.G."/>
            <person name="Gibbons H.S."/>
            <person name="Gu W."/>
            <person name="Jaissle J."/>
            <person name="Johnson S.L."/>
            <person name="Koroleva G.I."/>
            <person name="Ladner J.T."/>
            <person name="Lo C.-C."/>
            <person name="Minogue T.D."/>
            <person name="Munk C."/>
            <person name="Palacios G.F."/>
            <person name="Redden C.L."/>
            <person name="Rosenzweig C.N."/>
            <person name="Scholz M.B."/>
            <person name="Teshima H."/>
            <person name="Xu Y."/>
        </authorList>
    </citation>
    <scope>NUCLEOTIDE SEQUENCE [LARGE SCALE GENOMIC DNA]</scope>
    <source>
        <strain evidence="9 10">DWS 37UF10B-2</strain>
    </source>
</reference>
<keyword evidence="6" id="KW-0560">Oxidoreductase</keyword>
<sequence>MTAHHTFDVAVVGGGLVGKTAALALTQSGYKTALLAQPATPRPADLAFDTRVYALSSSSQALLERLRVWQALDHGRLAPVYDMRVYGDAHAELHFSAYQASVPQLAWIAESSLVEASLDAALRFQPNLTWFDARAQGFDMRDDAAVLTLSSGQVLEADLVVGADGAHSWVRSQMGARVERRDYRQTGVVANFKASLPHRETAWQWFREGEIVALLPLPDGHVSLVWSAHTAHADALLALDPAQLAAEVERVSHGQVGTLECVTPAAGFPLALQTVDKLIAPRVALVGDAAHLIHPLAGQGMNLGLRDVAALVDAIAGKESFRNLGDTVLLRRYERSRREDIRALMVATDGLQRLFAVPGSLAKAVRNAGMAFVGAQPLVKRWLVSAALG</sequence>
<evidence type="ECO:0000256" key="3">
    <source>
        <dbReference type="ARBA" id="ARBA00005349"/>
    </source>
</evidence>
<evidence type="ECO:0000256" key="7">
    <source>
        <dbReference type="ARBA" id="ARBA00023033"/>
    </source>
</evidence>
<comment type="cofactor">
    <cofactor evidence="1">
        <name>FAD</name>
        <dbReference type="ChEBI" id="CHEBI:57692"/>
    </cofactor>
</comment>
<evidence type="ECO:0000313" key="10">
    <source>
        <dbReference type="Proteomes" id="UP000029575"/>
    </source>
</evidence>
<dbReference type="NCBIfam" id="TIGR01988">
    <property type="entry name" value="Ubi-OHases"/>
    <property type="match status" value="1"/>
</dbReference>
<dbReference type="NCBIfam" id="NF005786">
    <property type="entry name" value="PRK07608.1-1"/>
    <property type="match status" value="1"/>
</dbReference>
<dbReference type="PANTHER" id="PTHR43876:SF7">
    <property type="entry name" value="UBIQUINONE BIOSYNTHESIS MONOOXYGENASE COQ6, MITOCHONDRIAL"/>
    <property type="match status" value="1"/>
</dbReference>
<dbReference type="InterPro" id="IPR002938">
    <property type="entry name" value="FAD-bd"/>
</dbReference>
<feature type="domain" description="FAD-binding" evidence="8">
    <location>
        <begin position="7"/>
        <end position="345"/>
    </location>
</feature>
<dbReference type="Pfam" id="PF01494">
    <property type="entry name" value="FAD_binding_3"/>
    <property type="match status" value="1"/>
</dbReference>
<proteinExistence type="inferred from homology"/>
<dbReference type="EMBL" id="JPGD01000002">
    <property type="protein sequence ID" value="KGC07915.1"/>
    <property type="molecule type" value="Genomic_DNA"/>
</dbReference>
<dbReference type="InterPro" id="IPR036188">
    <property type="entry name" value="FAD/NAD-bd_sf"/>
</dbReference>
<evidence type="ECO:0000256" key="1">
    <source>
        <dbReference type="ARBA" id="ARBA00001974"/>
    </source>
</evidence>
<evidence type="ECO:0000256" key="6">
    <source>
        <dbReference type="ARBA" id="ARBA00023002"/>
    </source>
</evidence>
<dbReference type="GO" id="GO:0004497">
    <property type="term" value="F:monooxygenase activity"/>
    <property type="evidence" value="ECO:0007669"/>
    <property type="project" value="UniProtKB-KW"/>
</dbReference>
<dbReference type="GO" id="GO:0006744">
    <property type="term" value="P:ubiquinone biosynthetic process"/>
    <property type="evidence" value="ECO:0007669"/>
    <property type="project" value="InterPro"/>
</dbReference>
<evidence type="ECO:0000256" key="2">
    <source>
        <dbReference type="ARBA" id="ARBA00004749"/>
    </source>
</evidence>
<comment type="pathway">
    <text evidence="2">Cofactor biosynthesis; ubiquinone biosynthesis.</text>
</comment>
<dbReference type="Gene3D" id="3.50.50.60">
    <property type="entry name" value="FAD/NAD(P)-binding domain"/>
    <property type="match status" value="2"/>
</dbReference>
<dbReference type="GO" id="GO:0016705">
    <property type="term" value="F:oxidoreductase activity, acting on paired donors, with incorporation or reduction of molecular oxygen"/>
    <property type="evidence" value="ECO:0007669"/>
    <property type="project" value="InterPro"/>
</dbReference>
<organism evidence="9 10">
    <name type="scientific">Burkholderia cepacia</name>
    <name type="common">Pseudomonas cepacia</name>
    <dbReference type="NCBI Taxonomy" id="292"/>
    <lineage>
        <taxon>Bacteria</taxon>
        <taxon>Pseudomonadati</taxon>
        <taxon>Pseudomonadota</taxon>
        <taxon>Betaproteobacteria</taxon>
        <taxon>Burkholderiales</taxon>
        <taxon>Burkholderiaceae</taxon>
        <taxon>Burkholderia</taxon>
        <taxon>Burkholderia cepacia complex</taxon>
    </lineage>
</organism>
<evidence type="ECO:0000313" key="9">
    <source>
        <dbReference type="EMBL" id="KGC07915.1"/>
    </source>
</evidence>
<evidence type="ECO:0000256" key="4">
    <source>
        <dbReference type="ARBA" id="ARBA00022630"/>
    </source>
</evidence>
<comment type="similarity">
    <text evidence="3">Belongs to the UbiH/COQ6 family.</text>
</comment>
<dbReference type="SUPFAM" id="SSF51905">
    <property type="entry name" value="FAD/NAD(P)-binding domain"/>
    <property type="match status" value="1"/>
</dbReference>
<comment type="caution">
    <text evidence="9">The sequence shown here is derived from an EMBL/GenBank/DDBJ whole genome shotgun (WGS) entry which is preliminary data.</text>
</comment>
<keyword evidence="4" id="KW-0285">Flavoprotein</keyword>